<dbReference type="EC" id="6.3.4.4" evidence="8"/>
<keyword evidence="7 8" id="KW-0342">GTP-binding</keyword>
<keyword evidence="6 8" id="KW-0460">Magnesium</keyword>
<dbReference type="AlphaFoldDB" id="A0A7W9SW62"/>
<feature type="binding site" evidence="8">
    <location>
        <position position="306"/>
    </location>
    <ligand>
        <name>GTP</name>
        <dbReference type="ChEBI" id="CHEBI:37565"/>
    </ligand>
</feature>
<feature type="binding site" evidence="8">
    <location>
        <begin position="416"/>
        <end position="418"/>
    </location>
    <ligand>
        <name>GTP</name>
        <dbReference type="ChEBI" id="CHEBI:37565"/>
    </ligand>
</feature>
<comment type="pathway">
    <text evidence="8">Purine metabolism; AMP biosynthesis via de novo pathway; AMP from IMP: step 1/2.</text>
</comment>
<keyword evidence="3 8" id="KW-0479">Metal-binding</keyword>
<dbReference type="FunFam" id="3.90.170.10:FF:000001">
    <property type="entry name" value="Adenylosuccinate synthetase"/>
    <property type="match status" value="1"/>
</dbReference>
<evidence type="ECO:0000256" key="1">
    <source>
        <dbReference type="ARBA" id="ARBA00011738"/>
    </source>
</evidence>
<reference evidence="9 10" key="1">
    <citation type="submission" date="2020-08" db="EMBL/GenBank/DDBJ databases">
        <title>Genomic Encyclopedia of Type Strains, Phase IV (KMG-IV): sequencing the most valuable type-strain genomes for metagenomic binning, comparative biology and taxonomic classification.</title>
        <authorList>
            <person name="Goeker M."/>
        </authorList>
    </citation>
    <scope>NUCLEOTIDE SEQUENCE [LARGE SCALE GENOMIC DNA]</scope>
    <source>
        <strain evidence="9 10">DSM 23562</strain>
    </source>
</reference>
<protein>
    <recommendedName>
        <fullName evidence="8">Adenylosuccinate synthetase</fullName>
        <shortName evidence="8">AMPSase</shortName>
        <shortName evidence="8">AdSS</shortName>
        <ecNumber evidence="8">6.3.4.4</ecNumber>
    </recommendedName>
    <alternativeName>
        <fullName evidence="8">IMP--aspartate ligase</fullName>
    </alternativeName>
</protein>
<evidence type="ECO:0000313" key="9">
    <source>
        <dbReference type="EMBL" id="MBB6053513.1"/>
    </source>
</evidence>
<name>A0A7W9SW62_ARMRO</name>
<feature type="binding site" evidence="8">
    <location>
        <begin position="300"/>
        <end position="306"/>
    </location>
    <ligand>
        <name>substrate</name>
    </ligand>
</feature>
<dbReference type="GO" id="GO:0046040">
    <property type="term" value="P:IMP metabolic process"/>
    <property type="evidence" value="ECO:0007669"/>
    <property type="project" value="TreeGrafter"/>
</dbReference>
<dbReference type="Proteomes" id="UP000520814">
    <property type="component" value="Unassembled WGS sequence"/>
</dbReference>
<comment type="catalytic activity">
    <reaction evidence="8">
        <text>IMP + L-aspartate + GTP = N(6)-(1,2-dicarboxyethyl)-AMP + GDP + phosphate + 2 H(+)</text>
        <dbReference type="Rhea" id="RHEA:15753"/>
        <dbReference type="ChEBI" id="CHEBI:15378"/>
        <dbReference type="ChEBI" id="CHEBI:29991"/>
        <dbReference type="ChEBI" id="CHEBI:37565"/>
        <dbReference type="ChEBI" id="CHEBI:43474"/>
        <dbReference type="ChEBI" id="CHEBI:57567"/>
        <dbReference type="ChEBI" id="CHEBI:58053"/>
        <dbReference type="ChEBI" id="CHEBI:58189"/>
        <dbReference type="EC" id="6.3.4.4"/>
    </reaction>
</comment>
<feature type="binding site" evidence="8">
    <location>
        <position position="42"/>
    </location>
    <ligand>
        <name>Mg(2+)</name>
        <dbReference type="ChEBI" id="CHEBI:18420"/>
    </ligand>
</feature>
<evidence type="ECO:0000313" key="10">
    <source>
        <dbReference type="Proteomes" id="UP000520814"/>
    </source>
</evidence>
<dbReference type="GO" id="GO:0005737">
    <property type="term" value="C:cytoplasm"/>
    <property type="evidence" value="ECO:0007669"/>
    <property type="project" value="UniProtKB-SubCell"/>
</dbReference>
<feature type="binding site" description="in other chain" evidence="8">
    <location>
        <position position="240"/>
    </location>
    <ligand>
        <name>IMP</name>
        <dbReference type="ChEBI" id="CHEBI:58053"/>
        <note>ligand shared between dimeric partners</note>
    </ligand>
</feature>
<keyword evidence="2 8" id="KW-0436">Ligase</keyword>
<keyword evidence="10" id="KW-1185">Reference proteome</keyword>
<comment type="cofactor">
    <cofactor evidence="8">
        <name>Mg(2+)</name>
        <dbReference type="ChEBI" id="CHEBI:18420"/>
    </cofactor>
    <text evidence="8">Binds 1 Mg(2+) ion per subunit.</text>
</comment>
<dbReference type="InterPro" id="IPR001114">
    <property type="entry name" value="Adenylosuccinate_synthetase"/>
</dbReference>
<dbReference type="HAMAP" id="MF_00011">
    <property type="entry name" value="Adenylosucc_synth"/>
    <property type="match status" value="1"/>
</dbReference>
<comment type="caution">
    <text evidence="9">The sequence shown here is derived from an EMBL/GenBank/DDBJ whole genome shotgun (WGS) entry which is preliminary data.</text>
</comment>
<comment type="similarity">
    <text evidence="8">Belongs to the adenylosuccinate synthetase family.</text>
</comment>
<feature type="binding site" description="in other chain" evidence="8">
    <location>
        <position position="225"/>
    </location>
    <ligand>
        <name>IMP</name>
        <dbReference type="ChEBI" id="CHEBI:58053"/>
        <note>ligand shared between dimeric partners</note>
    </ligand>
</feature>
<dbReference type="Gene3D" id="1.10.300.10">
    <property type="entry name" value="Adenylosuccinate Synthetase, subunit A, domain 2"/>
    <property type="match status" value="1"/>
</dbReference>
<dbReference type="SUPFAM" id="SSF52540">
    <property type="entry name" value="P-loop containing nucleoside triphosphate hydrolases"/>
    <property type="match status" value="1"/>
</dbReference>
<dbReference type="InterPro" id="IPR042111">
    <property type="entry name" value="Adenylosuccinate_synth_dom3"/>
</dbReference>
<gene>
    <name evidence="8" type="primary">purA</name>
    <name evidence="9" type="ORF">HNQ39_005348</name>
</gene>
<feature type="binding site" evidence="8">
    <location>
        <begin position="14"/>
        <end position="20"/>
    </location>
    <ligand>
        <name>GTP</name>
        <dbReference type="ChEBI" id="CHEBI:37565"/>
    </ligand>
</feature>
<feature type="active site" description="Proton donor" evidence="8">
    <location>
        <position position="43"/>
    </location>
</feature>
<feature type="binding site" description="in other chain" evidence="8">
    <location>
        <begin position="40"/>
        <end position="43"/>
    </location>
    <ligand>
        <name>IMP</name>
        <dbReference type="ChEBI" id="CHEBI:58053"/>
        <note>ligand shared between dimeric partners</note>
    </ligand>
</feature>
<feature type="active site" description="Proton acceptor" evidence="8">
    <location>
        <position position="15"/>
    </location>
</feature>
<evidence type="ECO:0000256" key="4">
    <source>
        <dbReference type="ARBA" id="ARBA00022741"/>
    </source>
</evidence>
<dbReference type="GO" id="GO:0044208">
    <property type="term" value="P:'de novo' AMP biosynthetic process"/>
    <property type="evidence" value="ECO:0007669"/>
    <property type="project" value="UniProtKB-UniRule"/>
</dbReference>
<dbReference type="NCBIfam" id="NF002223">
    <property type="entry name" value="PRK01117.1"/>
    <property type="match status" value="1"/>
</dbReference>
<organism evidence="9 10">
    <name type="scientific">Armatimonas rosea</name>
    <dbReference type="NCBI Taxonomy" id="685828"/>
    <lineage>
        <taxon>Bacteria</taxon>
        <taxon>Bacillati</taxon>
        <taxon>Armatimonadota</taxon>
        <taxon>Armatimonadia</taxon>
        <taxon>Armatimonadales</taxon>
        <taxon>Armatimonadaceae</taxon>
        <taxon>Armatimonas</taxon>
    </lineage>
</organism>
<dbReference type="Gene3D" id="3.40.440.10">
    <property type="entry name" value="Adenylosuccinate Synthetase, subunit A, domain 1"/>
    <property type="match status" value="1"/>
</dbReference>
<comment type="subunit">
    <text evidence="1 8">Homodimer.</text>
</comment>
<feature type="binding site" description="in other chain" evidence="8">
    <location>
        <begin position="15"/>
        <end position="18"/>
    </location>
    <ligand>
        <name>IMP</name>
        <dbReference type="ChEBI" id="CHEBI:58053"/>
        <note>ligand shared between dimeric partners</note>
    </ligand>
</feature>
<dbReference type="NCBIfam" id="TIGR00184">
    <property type="entry name" value="purA"/>
    <property type="match status" value="1"/>
</dbReference>
<keyword evidence="5 8" id="KW-0658">Purine biosynthesis</keyword>
<dbReference type="InterPro" id="IPR042110">
    <property type="entry name" value="Adenylosuccinate_synth_dom2"/>
</dbReference>
<dbReference type="PANTHER" id="PTHR11846:SF0">
    <property type="entry name" value="ADENYLOSUCCINATE SYNTHETASE"/>
    <property type="match status" value="1"/>
</dbReference>
<feature type="binding site" description="in other chain" evidence="8">
    <location>
        <position position="130"/>
    </location>
    <ligand>
        <name>IMP</name>
        <dbReference type="ChEBI" id="CHEBI:58053"/>
        <note>ligand shared between dimeric partners</note>
    </ligand>
</feature>
<keyword evidence="8" id="KW-0963">Cytoplasm</keyword>
<feature type="binding site" evidence="8">
    <location>
        <begin position="42"/>
        <end position="44"/>
    </location>
    <ligand>
        <name>GTP</name>
        <dbReference type="ChEBI" id="CHEBI:37565"/>
    </ligand>
</feature>
<proteinExistence type="inferred from homology"/>
<evidence type="ECO:0000256" key="6">
    <source>
        <dbReference type="ARBA" id="ARBA00022842"/>
    </source>
</evidence>
<feature type="binding site" description="in other chain" evidence="8">
    <location>
        <position position="304"/>
    </location>
    <ligand>
        <name>IMP</name>
        <dbReference type="ChEBI" id="CHEBI:58053"/>
        <note>ligand shared between dimeric partners</note>
    </ligand>
</feature>
<sequence>MSMGAVVVVGTHWGDEAKGKLVDLLAQDADMVIRYGGGPNAGHTVHVGENTYKFHLIPSGILNPKIHCIMADGMVIDPATLVRELEILGAVGIDTRNLRISHNAHVILPYHRLLDQLEEKLKGASAIGTTGRGVGPCYADKASRVGIRMGDLVSPTRLRERLSAALPLKNAILTKVFEAEAVDLEALLAELTPLGEKLAPYVCDTQALAGDAIADGKRILFEGAQATMLDIDGGTYPFVTSSHPLSGGATIGTGVPPTAITEIIGVVKAYTSRVGAGTVPTELLDERGDRIRERGHEYGTTTGRPRRIGWLDGFALQYAARVNGLTGICVGHLDVLAGFETVNVCVGYTKNGVLLKHFPAGDVCLLDGCEPVYEALPGWPEDSIDNVTRFEDLPKNAQDYVRFVEKLAGVPARFVSIGPRRDQTLVGPGMPAPAGLFTREPAVARR</sequence>
<dbReference type="EMBL" id="JACHGW010000007">
    <property type="protein sequence ID" value="MBB6053513.1"/>
    <property type="molecule type" value="Genomic_DNA"/>
</dbReference>
<feature type="binding site" evidence="8">
    <location>
        <position position="15"/>
    </location>
    <ligand>
        <name>Mg(2+)</name>
        <dbReference type="ChEBI" id="CHEBI:18420"/>
    </ligand>
</feature>
<dbReference type="CDD" id="cd03108">
    <property type="entry name" value="AdSS"/>
    <property type="match status" value="1"/>
</dbReference>
<evidence type="ECO:0000256" key="7">
    <source>
        <dbReference type="ARBA" id="ARBA00023134"/>
    </source>
</evidence>
<dbReference type="InterPro" id="IPR042109">
    <property type="entry name" value="Adenylosuccinate_synth_dom1"/>
</dbReference>
<evidence type="ECO:0000256" key="2">
    <source>
        <dbReference type="ARBA" id="ARBA00022598"/>
    </source>
</evidence>
<dbReference type="FunFam" id="1.10.300.10:FF:000001">
    <property type="entry name" value="Adenylosuccinate synthetase"/>
    <property type="match status" value="1"/>
</dbReference>
<dbReference type="SMART" id="SM00788">
    <property type="entry name" value="Adenylsucc_synt"/>
    <property type="match status" value="1"/>
</dbReference>
<dbReference type="GO" id="GO:0005525">
    <property type="term" value="F:GTP binding"/>
    <property type="evidence" value="ECO:0007669"/>
    <property type="project" value="UniProtKB-UniRule"/>
</dbReference>
<dbReference type="InterPro" id="IPR027417">
    <property type="entry name" value="P-loop_NTPase"/>
</dbReference>
<accession>A0A7W9SW62</accession>
<comment type="subcellular location">
    <subcellularLocation>
        <location evidence="8">Cytoplasm</location>
    </subcellularLocation>
</comment>
<evidence type="ECO:0000256" key="3">
    <source>
        <dbReference type="ARBA" id="ARBA00022723"/>
    </source>
</evidence>
<dbReference type="GO" id="GO:0000287">
    <property type="term" value="F:magnesium ion binding"/>
    <property type="evidence" value="ECO:0007669"/>
    <property type="project" value="UniProtKB-UniRule"/>
</dbReference>
<feature type="binding site" evidence="8">
    <location>
        <position position="144"/>
    </location>
    <ligand>
        <name>IMP</name>
        <dbReference type="ChEBI" id="CHEBI:58053"/>
        <note>ligand shared between dimeric partners</note>
    </ligand>
</feature>
<dbReference type="Gene3D" id="3.90.170.10">
    <property type="entry name" value="Adenylosuccinate Synthetase, subunit A, domain 3"/>
    <property type="match status" value="1"/>
</dbReference>
<dbReference type="UniPathway" id="UPA00075">
    <property type="reaction ID" value="UER00335"/>
</dbReference>
<feature type="binding site" evidence="8">
    <location>
        <begin position="332"/>
        <end position="334"/>
    </location>
    <ligand>
        <name>GTP</name>
        <dbReference type="ChEBI" id="CHEBI:37565"/>
    </ligand>
</feature>
<keyword evidence="4 8" id="KW-0547">Nucleotide-binding</keyword>
<evidence type="ECO:0000256" key="5">
    <source>
        <dbReference type="ARBA" id="ARBA00022755"/>
    </source>
</evidence>
<dbReference type="GO" id="GO:0004019">
    <property type="term" value="F:adenylosuccinate synthase activity"/>
    <property type="evidence" value="ECO:0007669"/>
    <property type="project" value="UniProtKB-UniRule"/>
</dbReference>
<dbReference type="Pfam" id="PF00709">
    <property type="entry name" value="Adenylsucc_synt"/>
    <property type="match status" value="1"/>
</dbReference>
<evidence type="ECO:0000256" key="8">
    <source>
        <dbReference type="HAMAP-Rule" id="MF_00011"/>
    </source>
</evidence>
<dbReference type="PANTHER" id="PTHR11846">
    <property type="entry name" value="ADENYLOSUCCINATE SYNTHETASE"/>
    <property type="match status" value="1"/>
</dbReference>
<comment type="function">
    <text evidence="8">Plays an important role in the de novo pathway of purine nucleotide biosynthesis. Catalyzes the first committed step in the biosynthesis of AMP from IMP.</text>
</comment>